<gene>
    <name evidence="2" type="ORF">AMPC_30630</name>
</gene>
<evidence type="ECO:0000256" key="1">
    <source>
        <dbReference type="SAM" id="SignalP"/>
    </source>
</evidence>
<keyword evidence="1" id="KW-0732">Signal</keyword>
<dbReference type="RefSeq" id="WP_248342348.1">
    <property type="nucleotide sequence ID" value="NZ_AP025592.1"/>
</dbReference>
<accession>A0ABN6N9M7</accession>
<protein>
    <recommendedName>
        <fullName evidence="4">Cytochrome c family protein</fullName>
    </recommendedName>
</protein>
<dbReference type="PROSITE" id="PS51257">
    <property type="entry name" value="PROKAR_LIPOPROTEIN"/>
    <property type="match status" value="1"/>
</dbReference>
<feature type="signal peptide" evidence="1">
    <location>
        <begin position="1"/>
        <end position="26"/>
    </location>
</feature>
<sequence length="269" mass="27463">MTRSPRPLAAALAALLLAACGGNARAPWLTSATPATHTKFPIAGGVHASPAVAKCDDCHGPYDTFRQFTCVGCHTQAQTDPWHTGVTGYAWSSPSCYQCHPDGTAAGIDHTTKFPIGSTSKHATVGCSDCHVNAADRTQVTCTGCHGGSHDQATAAGQHASVAATSYGYTDALCLRCHADGGLTLAGHTPFAIAPGTRHPTDCFRCHAQLRTDTKPYGADFGQAALSCYVAGCHDAAQVASIHVGRVTNFPTGSSSACAGCHPSGQGGG</sequence>
<evidence type="ECO:0000313" key="2">
    <source>
        <dbReference type="EMBL" id="BDG09950.1"/>
    </source>
</evidence>
<proteinExistence type="predicted"/>
<dbReference type="EMBL" id="AP025592">
    <property type="protein sequence ID" value="BDG09950.1"/>
    <property type="molecule type" value="Genomic_DNA"/>
</dbReference>
<reference evidence="3" key="1">
    <citation type="journal article" date="2022" name="Int. J. Syst. Evol. Microbiol.">
        <title>Anaeromyxobacter oryzae sp. nov., Anaeromyxobacter diazotrophicus sp. nov. and Anaeromyxobacter paludicola sp. nov., isolated from paddy soils.</title>
        <authorList>
            <person name="Itoh H."/>
            <person name="Xu Z."/>
            <person name="Mise K."/>
            <person name="Masuda Y."/>
            <person name="Ushijima N."/>
            <person name="Hayakawa C."/>
            <person name="Shiratori Y."/>
            <person name="Senoo K."/>
        </authorList>
    </citation>
    <scope>NUCLEOTIDE SEQUENCE [LARGE SCALE GENOMIC DNA]</scope>
    <source>
        <strain evidence="3">Red630</strain>
    </source>
</reference>
<evidence type="ECO:0008006" key="4">
    <source>
        <dbReference type="Google" id="ProtNLM"/>
    </source>
</evidence>
<dbReference type="SUPFAM" id="SSF48695">
    <property type="entry name" value="Multiheme cytochromes"/>
    <property type="match status" value="1"/>
</dbReference>
<evidence type="ECO:0000313" key="3">
    <source>
        <dbReference type="Proteomes" id="UP001162734"/>
    </source>
</evidence>
<name>A0ABN6N9M7_9BACT</name>
<feature type="chain" id="PRO_5047083133" description="Cytochrome c family protein" evidence="1">
    <location>
        <begin position="27"/>
        <end position="269"/>
    </location>
</feature>
<dbReference type="Gene3D" id="3.90.10.10">
    <property type="entry name" value="Cytochrome C3"/>
    <property type="match status" value="2"/>
</dbReference>
<organism evidence="2 3">
    <name type="scientific">Anaeromyxobacter paludicola</name>
    <dbReference type="NCBI Taxonomy" id="2918171"/>
    <lineage>
        <taxon>Bacteria</taxon>
        <taxon>Pseudomonadati</taxon>
        <taxon>Myxococcota</taxon>
        <taxon>Myxococcia</taxon>
        <taxon>Myxococcales</taxon>
        <taxon>Cystobacterineae</taxon>
        <taxon>Anaeromyxobacteraceae</taxon>
        <taxon>Anaeromyxobacter</taxon>
    </lineage>
</organism>
<dbReference type="InterPro" id="IPR036280">
    <property type="entry name" value="Multihaem_cyt_sf"/>
</dbReference>
<dbReference type="Proteomes" id="UP001162734">
    <property type="component" value="Chromosome"/>
</dbReference>
<keyword evidence="3" id="KW-1185">Reference proteome</keyword>